<dbReference type="InterPro" id="IPR051184">
    <property type="entry name" value="Tyrosine-phos_adapter"/>
</dbReference>
<dbReference type="GO" id="GO:0016477">
    <property type="term" value="P:cell migration"/>
    <property type="evidence" value="ECO:0007669"/>
    <property type="project" value="TreeGrafter"/>
</dbReference>
<keyword evidence="6" id="KW-1185">Reference proteome</keyword>
<name>A0A8W8J9H5_MAGGI</name>
<dbReference type="AlphaFoldDB" id="A0A8W8J9H5"/>
<feature type="compositionally biased region" description="Low complexity" evidence="3">
    <location>
        <begin position="65"/>
        <end position="74"/>
    </location>
</feature>
<dbReference type="InterPro" id="IPR036860">
    <property type="entry name" value="SH2_dom_sf"/>
</dbReference>
<dbReference type="GO" id="GO:0005737">
    <property type="term" value="C:cytoplasm"/>
    <property type="evidence" value="ECO:0007669"/>
    <property type="project" value="TreeGrafter"/>
</dbReference>
<accession>A0A8W8J9H5</accession>
<dbReference type="GO" id="GO:0035591">
    <property type="term" value="F:signaling adaptor activity"/>
    <property type="evidence" value="ECO:0007669"/>
    <property type="project" value="TreeGrafter"/>
</dbReference>
<evidence type="ECO:0000313" key="6">
    <source>
        <dbReference type="Proteomes" id="UP000005408"/>
    </source>
</evidence>
<dbReference type="Gene3D" id="3.30.505.10">
    <property type="entry name" value="SH2 domain"/>
    <property type="match status" value="1"/>
</dbReference>
<dbReference type="PROSITE" id="PS50001">
    <property type="entry name" value="SH2"/>
    <property type="match status" value="1"/>
</dbReference>
<dbReference type="InterPro" id="IPR000980">
    <property type="entry name" value="SH2"/>
</dbReference>
<sequence length="398" mass="44959">MNGEEMQKISSTNICASRKCLAMKVENVKNPVFSAQSDQLKTKSPEKIEVLYSRANGHKVLALGSSSSTSFSGSEPVEHDEEAEVNLSKRGSSRGLSESSGYTGSLDRIPDPVLDRIPCDPDVPMMAYFHRNSRASSSSTTSDLFPWECSTCKMFRDTAASKETMEFWSEVETPSQNSTKSCHSKFWIRFYEKLKEKFPKEDGLNSKQTKFLLKTLLEVCDDVEGIVELSRFLKIVRFFGPVKNDGDSGRCCLVKHLHEIMQKSVQKDATTKERLSWFAGEMSRTEADSLLRNQRNCTFLVRMSQSGSDNGDFVVSVVDGEECVHFEIEGNPMESAKSPDLNCHLRFLGRTYRTLPEVIGDLRTTPLHDEDSGEDIWCRRICPNLPFNNVMTPYKRTK</sequence>
<dbReference type="GO" id="GO:0007167">
    <property type="term" value="P:enzyme-linked receptor protein signaling pathway"/>
    <property type="evidence" value="ECO:0007669"/>
    <property type="project" value="TreeGrafter"/>
</dbReference>
<organism evidence="5 6">
    <name type="scientific">Magallana gigas</name>
    <name type="common">Pacific oyster</name>
    <name type="synonym">Crassostrea gigas</name>
    <dbReference type="NCBI Taxonomy" id="29159"/>
    <lineage>
        <taxon>Eukaryota</taxon>
        <taxon>Metazoa</taxon>
        <taxon>Spiralia</taxon>
        <taxon>Lophotrochozoa</taxon>
        <taxon>Mollusca</taxon>
        <taxon>Bivalvia</taxon>
        <taxon>Autobranchia</taxon>
        <taxon>Pteriomorphia</taxon>
        <taxon>Ostreida</taxon>
        <taxon>Ostreoidea</taxon>
        <taxon>Ostreidae</taxon>
        <taxon>Magallana</taxon>
    </lineage>
</organism>
<evidence type="ECO:0000259" key="4">
    <source>
        <dbReference type="PROSITE" id="PS50001"/>
    </source>
</evidence>
<proteinExistence type="predicted"/>
<evidence type="ECO:0000256" key="1">
    <source>
        <dbReference type="ARBA" id="ARBA00022999"/>
    </source>
</evidence>
<dbReference type="CDD" id="cd00173">
    <property type="entry name" value="SH2"/>
    <property type="match status" value="1"/>
</dbReference>
<dbReference type="GO" id="GO:0030971">
    <property type="term" value="F:receptor tyrosine kinase binding"/>
    <property type="evidence" value="ECO:0007669"/>
    <property type="project" value="TreeGrafter"/>
</dbReference>
<evidence type="ECO:0000256" key="2">
    <source>
        <dbReference type="PROSITE-ProRule" id="PRU00191"/>
    </source>
</evidence>
<feature type="domain" description="SH2" evidence="4">
    <location>
        <begin position="277"/>
        <end position="359"/>
    </location>
</feature>
<protein>
    <recommendedName>
        <fullName evidence="4">SH2 domain-containing protein</fullName>
    </recommendedName>
</protein>
<dbReference type="Proteomes" id="UP000005408">
    <property type="component" value="Unassembled WGS sequence"/>
</dbReference>
<feature type="region of interest" description="Disordered" evidence="3">
    <location>
        <begin position="65"/>
        <end position="109"/>
    </location>
</feature>
<keyword evidence="1 2" id="KW-0727">SH2 domain</keyword>
<dbReference type="SUPFAM" id="SSF55550">
    <property type="entry name" value="SH2 domain"/>
    <property type="match status" value="1"/>
</dbReference>
<reference evidence="5" key="1">
    <citation type="submission" date="2022-08" db="UniProtKB">
        <authorList>
            <consortium name="EnsemblMetazoa"/>
        </authorList>
    </citation>
    <scope>IDENTIFICATION</scope>
    <source>
        <strain evidence="5">05x7-T-G4-1.051#20</strain>
    </source>
</reference>
<dbReference type="OrthoDB" id="6142021at2759"/>
<dbReference type="PANTHER" id="PTHR19969">
    <property type="entry name" value="SH2-SH3 ADAPTOR PROTEIN-RELATED"/>
    <property type="match status" value="1"/>
</dbReference>
<feature type="compositionally biased region" description="Low complexity" evidence="3">
    <location>
        <begin position="88"/>
        <end position="101"/>
    </location>
</feature>
<dbReference type="PANTHER" id="PTHR19969:SF5">
    <property type="entry name" value="CRK-LIKE PROTEIN"/>
    <property type="match status" value="1"/>
</dbReference>
<dbReference type="EnsemblMetazoa" id="G17755.2">
    <property type="protein sequence ID" value="G17755.2:cds"/>
    <property type="gene ID" value="G17755"/>
</dbReference>
<dbReference type="Pfam" id="PF00017">
    <property type="entry name" value="SH2"/>
    <property type="match status" value="1"/>
</dbReference>
<evidence type="ECO:0000256" key="3">
    <source>
        <dbReference type="SAM" id="MobiDB-lite"/>
    </source>
</evidence>
<dbReference type="SMART" id="SM00252">
    <property type="entry name" value="SH2"/>
    <property type="match status" value="1"/>
</dbReference>
<dbReference type="OMA" id="ETHRDSW"/>
<evidence type="ECO:0000313" key="5">
    <source>
        <dbReference type="EnsemblMetazoa" id="G17755.2:cds"/>
    </source>
</evidence>